<evidence type="ECO:0008006" key="4">
    <source>
        <dbReference type="Google" id="ProtNLM"/>
    </source>
</evidence>
<name>A0A1L9MST5_ASPTC</name>
<dbReference type="Proteomes" id="UP000184304">
    <property type="component" value="Unassembled WGS sequence"/>
</dbReference>
<keyword evidence="3" id="KW-1185">Reference proteome</keyword>
<accession>A0A1L9MST5</accession>
<dbReference type="VEuPathDB" id="FungiDB:ASPTUDRAFT_839624"/>
<keyword evidence="1" id="KW-0472">Membrane</keyword>
<reference evidence="3" key="1">
    <citation type="journal article" date="2017" name="Genome Biol.">
        <title>Comparative genomics reveals high biological diversity and specific adaptations in the industrially and medically important fungal genus Aspergillus.</title>
        <authorList>
            <person name="de Vries R.P."/>
            <person name="Riley R."/>
            <person name="Wiebenga A."/>
            <person name="Aguilar-Osorio G."/>
            <person name="Amillis S."/>
            <person name="Uchima C.A."/>
            <person name="Anderluh G."/>
            <person name="Asadollahi M."/>
            <person name="Askin M."/>
            <person name="Barry K."/>
            <person name="Battaglia E."/>
            <person name="Bayram O."/>
            <person name="Benocci T."/>
            <person name="Braus-Stromeyer S.A."/>
            <person name="Caldana C."/>
            <person name="Canovas D."/>
            <person name="Cerqueira G.C."/>
            <person name="Chen F."/>
            <person name="Chen W."/>
            <person name="Choi C."/>
            <person name="Clum A."/>
            <person name="Dos Santos R.A."/>
            <person name="Damasio A.R."/>
            <person name="Diallinas G."/>
            <person name="Emri T."/>
            <person name="Fekete E."/>
            <person name="Flipphi M."/>
            <person name="Freyberg S."/>
            <person name="Gallo A."/>
            <person name="Gournas C."/>
            <person name="Habgood R."/>
            <person name="Hainaut M."/>
            <person name="Harispe M.L."/>
            <person name="Henrissat B."/>
            <person name="Hilden K.S."/>
            <person name="Hope R."/>
            <person name="Hossain A."/>
            <person name="Karabika E."/>
            <person name="Karaffa L."/>
            <person name="Karanyi Z."/>
            <person name="Krasevec N."/>
            <person name="Kuo A."/>
            <person name="Kusch H."/>
            <person name="LaButti K."/>
            <person name="Lagendijk E.L."/>
            <person name="Lapidus A."/>
            <person name="Levasseur A."/>
            <person name="Lindquist E."/>
            <person name="Lipzen A."/>
            <person name="Logrieco A.F."/>
            <person name="MacCabe A."/>
            <person name="Maekelae M.R."/>
            <person name="Malavazi I."/>
            <person name="Melin P."/>
            <person name="Meyer V."/>
            <person name="Mielnichuk N."/>
            <person name="Miskei M."/>
            <person name="Molnar A.P."/>
            <person name="Mule G."/>
            <person name="Ngan C.Y."/>
            <person name="Orejas M."/>
            <person name="Orosz E."/>
            <person name="Ouedraogo J.P."/>
            <person name="Overkamp K.M."/>
            <person name="Park H.-S."/>
            <person name="Perrone G."/>
            <person name="Piumi F."/>
            <person name="Punt P.J."/>
            <person name="Ram A.F."/>
            <person name="Ramon A."/>
            <person name="Rauscher S."/>
            <person name="Record E."/>
            <person name="Riano-Pachon D.M."/>
            <person name="Robert V."/>
            <person name="Roehrig J."/>
            <person name="Ruller R."/>
            <person name="Salamov A."/>
            <person name="Salih N.S."/>
            <person name="Samson R.A."/>
            <person name="Sandor E."/>
            <person name="Sanguinetti M."/>
            <person name="Schuetze T."/>
            <person name="Sepcic K."/>
            <person name="Shelest E."/>
            <person name="Sherlock G."/>
            <person name="Sophianopoulou V."/>
            <person name="Squina F.M."/>
            <person name="Sun H."/>
            <person name="Susca A."/>
            <person name="Todd R.B."/>
            <person name="Tsang A."/>
            <person name="Unkles S.E."/>
            <person name="van de Wiele N."/>
            <person name="van Rossen-Uffink D."/>
            <person name="Oliveira J.V."/>
            <person name="Vesth T.C."/>
            <person name="Visser J."/>
            <person name="Yu J.-H."/>
            <person name="Zhou M."/>
            <person name="Andersen M.R."/>
            <person name="Archer D.B."/>
            <person name="Baker S.E."/>
            <person name="Benoit I."/>
            <person name="Brakhage A.A."/>
            <person name="Braus G.H."/>
            <person name="Fischer R."/>
            <person name="Frisvad J.C."/>
            <person name="Goldman G.H."/>
            <person name="Houbraken J."/>
            <person name="Oakley B."/>
            <person name="Pocsi I."/>
            <person name="Scazzocchio C."/>
            <person name="Seiboth B."/>
            <person name="vanKuyk P.A."/>
            <person name="Wortman J."/>
            <person name="Dyer P.S."/>
            <person name="Grigoriev I.V."/>
        </authorList>
    </citation>
    <scope>NUCLEOTIDE SEQUENCE [LARGE SCALE GENOMIC DNA]</scope>
    <source>
        <strain evidence="3">CBS 134.48</strain>
    </source>
</reference>
<organism evidence="2 3">
    <name type="scientific">Aspergillus tubingensis (strain CBS 134.48)</name>
    <dbReference type="NCBI Taxonomy" id="767770"/>
    <lineage>
        <taxon>Eukaryota</taxon>
        <taxon>Fungi</taxon>
        <taxon>Dikarya</taxon>
        <taxon>Ascomycota</taxon>
        <taxon>Pezizomycotina</taxon>
        <taxon>Eurotiomycetes</taxon>
        <taxon>Eurotiomycetidae</taxon>
        <taxon>Eurotiales</taxon>
        <taxon>Aspergillaceae</taxon>
        <taxon>Aspergillus</taxon>
        <taxon>Aspergillus subgen. Circumdati</taxon>
    </lineage>
</organism>
<evidence type="ECO:0000313" key="3">
    <source>
        <dbReference type="Proteomes" id="UP000184304"/>
    </source>
</evidence>
<dbReference type="EMBL" id="KV878207">
    <property type="protein sequence ID" value="OJI80111.1"/>
    <property type="molecule type" value="Genomic_DNA"/>
</dbReference>
<sequence length="189" mass="21301">MITFADVTREAALDCKSRRLYAQPEFSEARLVSPGLVASAGNEMGRGYCLILRHCHSRRPLRHDTRSRSSLRSSQCRRQIFDSVDKHDEKQFPPGRNVHTLAPRLQSQTQFCQGLSLLPAMIMKLCRGALCHQRRSQEGGKGPRLPCVVTNCFFFHFPSRVPTHSYSLLTSTFLTSLLFCGVPAVGFVF</sequence>
<proteinExistence type="predicted"/>
<dbReference type="AlphaFoldDB" id="A0A1L9MST5"/>
<gene>
    <name evidence="2" type="ORF">ASPTUDRAFT_839624</name>
</gene>
<protein>
    <recommendedName>
        <fullName evidence="4">Transmembrane protein</fullName>
    </recommendedName>
</protein>
<keyword evidence="1" id="KW-0812">Transmembrane</keyword>
<feature type="transmembrane region" description="Helical" evidence="1">
    <location>
        <begin position="166"/>
        <end position="188"/>
    </location>
</feature>
<evidence type="ECO:0000256" key="1">
    <source>
        <dbReference type="SAM" id="Phobius"/>
    </source>
</evidence>
<keyword evidence="1" id="KW-1133">Transmembrane helix</keyword>
<evidence type="ECO:0000313" key="2">
    <source>
        <dbReference type="EMBL" id="OJI80111.1"/>
    </source>
</evidence>